<feature type="domain" description="Transglutaminase N-terminal" evidence="3">
    <location>
        <begin position="26"/>
        <end position="137"/>
    </location>
</feature>
<reference evidence="4" key="1">
    <citation type="submission" date="2009-03" db="EMBL/GenBank/DDBJ databases">
        <authorList>
            <person name="Warren W."/>
            <person name="Ye L."/>
            <person name="Minx P."/>
            <person name="Worley K."/>
            <person name="Gibbs R."/>
            <person name="Wilson R.K."/>
        </authorList>
    </citation>
    <scope>NUCLEOTIDE SEQUENCE [LARGE SCALE GENOMIC DNA]</scope>
</reference>
<evidence type="ECO:0000256" key="1">
    <source>
        <dbReference type="ARBA" id="ARBA00005968"/>
    </source>
</evidence>
<sequence>MALLSSSPPFTQTGTEDSPEASLELQSINWQTAFNRQAHHTDKFSSQELILRRGQNFEVLMVMNKGLGSRERLEFIVSTGPYPSESAMTKAVFPLSNGSSGGWSAVLQASNGNTVTINISSPASAPIGRYTMALQISSQGGVSSVNLGKFILLFNPWLNGRLSNHPHSRPWPKLEKRKEVGKMIFTGSSLVRKSPWAVERAQKLEMRSCDM</sequence>
<dbReference type="PANTHER" id="PTHR11590">
    <property type="entry name" value="PROTEIN-GLUTAMINE GAMMA-GLUTAMYLTRANSFERASE"/>
    <property type="match status" value="1"/>
</dbReference>
<protein>
    <submittedName>
        <fullName evidence="4">Transglutaminase 6</fullName>
    </submittedName>
</protein>
<reference evidence="4" key="3">
    <citation type="submission" date="2025-09" db="UniProtKB">
        <authorList>
            <consortium name="Ensembl"/>
        </authorList>
    </citation>
    <scope>IDENTIFICATION</scope>
</reference>
<dbReference type="PANTHER" id="PTHR11590:SF36">
    <property type="entry name" value="PROTEIN-GLUTAMINE GAMMA-GLUTAMYLTRANSFERASE E"/>
    <property type="match status" value="1"/>
</dbReference>
<dbReference type="Proteomes" id="UP000008225">
    <property type="component" value="Chromosome 5"/>
</dbReference>
<dbReference type="InterPro" id="IPR014756">
    <property type="entry name" value="Ig_E-set"/>
</dbReference>
<name>A0A5F4W668_CALJA</name>
<gene>
    <name evidence="4" type="primary">TGM6</name>
    <name evidence="4" type="synonym">TGM3</name>
</gene>
<evidence type="ECO:0000259" key="3">
    <source>
        <dbReference type="Pfam" id="PF00868"/>
    </source>
</evidence>
<dbReference type="AlphaFoldDB" id="A0A5F4W668"/>
<evidence type="ECO:0000313" key="5">
    <source>
        <dbReference type="Proteomes" id="UP000008225"/>
    </source>
</evidence>
<dbReference type="Bgee" id="ENSCJAG00000020950">
    <property type="expression patterns" value="Expressed in testis"/>
</dbReference>
<dbReference type="SUPFAM" id="SSF81296">
    <property type="entry name" value="E set domains"/>
    <property type="match status" value="1"/>
</dbReference>
<dbReference type="Pfam" id="PF00868">
    <property type="entry name" value="Transglut_N"/>
    <property type="match status" value="1"/>
</dbReference>
<dbReference type="GeneTree" id="ENSGT01050000244866"/>
<comment type="similarity">
    <text evidence="1">Belongs to the transglutaminase superfamily. Transglutaminase family.</text>
</comment>
<dbReference type="InterPro" id="IPR013783">
    <property type="entry name" value="Ig-like_fold"/>
</dbReference>
<dbReference type="FunFam" id="2.60.40.10:FF:000278">
    <property type="entry name" value="Protein-glutamine gamma-glutamyltransferase 2"/>
    <property type="match status" value="1"/>
</dbReference>
<organism evidence="4 5">
    <name type="scientific">Callithrix jacchus</name>
    <name type="common">White-tufted-ear marmoset</name>
    <name type="synonym">Simia Jacchus</name>
    <dbReference type="NCBI Taxonomy" id="9483"/>
    <lineage>
        <taxon>Eukaryota</taxon>
        <taxon>Metazoa</taxon>
        <taxon>Chordata</taxon>
        <taxon>Craniata</taxon>
        <taxon>Vertebrata</taxon>
        <taxon>Euteleostomi</taxon>
        <taxon>Mammalia</taxon>
        <taxon>Eutheria</taxon>
        <taxon>Euarchontoglires</taxon>
        <taxon>Primates</taxon>
        <taxon>Haplorrhini</taxon>
        <taxon>Platyrrhini</taxon>
        <taxon>Cebidae</taxon>
        <taxon>Callitrichinae</taxon>
        <taxon>Callithrix</taxon>
        <taxon>Callithrix</taxon>
    </lineage>
</organism>
<accession>A0A5F4W668</accession>
<dbReference type="InterPro" id="IPR050779">
    <property type="entry name" value="Transglutaminase"/>
</dbReference>
<feature type="region of interest" description="Disordered" evidence="2">
    <location>
        <begin position="1"/>
        <end position="21"/>
    </location>
</feature>
<reference evidence="4" key="2">
    <citation type="submission" date="2025-08" db="UniProtKB">
        <authorList>
            <consortium name="Ensembl"/>
        </authorList>
    </citation>
    <scope>IDENTIFICATION</scope>
</reference>
<proteinExistence type="inferred from homology"/>
<feature type="compositionally biased region" description="Polar residues" evidence="2">
    <location>
        <begin position="1"/>
        <end position="16"/>
    </location>
</feature>
<evidence type="ECO:0000313" key="4">
    <source>
        <dbReference type="Ensembl" id="ENSCJAP00000073230.2"/>
    </source>
</evidence>
<dbReference type="Ensembl" id="ENSCJAT00000091123.2">
    <property type="protein sequence ID" value="ENSCJAP00000073230.2"/>
    <property type="gene ID" value="ENSCJAG00000020950.5"/>
</dbReference>
<dbReference type="Gene3D" id="2.60.40.10">
    <property type="entry name" value="Immunoglobulins"/>
    <property type="match status" value="1"/>
</dbReference>
<evidence type="ECO:0000256" key="2">
    <source>
        <dbReference type="SAM" id="MobiDB-lite"/>
    </source>
</evidence>
<dbReference type="GO" id="GO:0003810">
    <property type="term" value="F:protein-glutamine gamma-glutamyltransferase activity"/>
    <property type="evidence" value="ECO:0007669"/>
    <property type="project" value="TreeGrafter"/>
</dbReference>
<dbReference type="InterPro" id="IPR001102">
    <property type="entry name" value="Transglutaminase_N"/>
</dbReference>
<keyword evidence="5" id="KW-1185">Reference proteome</keyword>